<dbReference type="GO" id="GO:0003676">
    <property type="term" value="F:nucleic acid binding"/>
    <property type="evidence" value="ECO:0007669"/>
    <property type="project" value="InterPro"/>
</dbReference>
<name>A0A3B0TEZ5_9ZZZZ</name>
<sequence>MEKTDLRKATKQEKEAMRLLAMKMYRNKITQKKISLLLGIRSSTVSEWVRLYREYGNKGLIEVKRGRKKGYGKLLSETQEKDVQRMIIDKMPDQLKLPYALWTRKAIRDLIKRTYKIDIATRTMGDYLRSWGLTPQKPKKKAYEQNSKSVNKWLDEEYPKIRQQTKKENAEIHWGDETGIRNNSQYGRSYAPKGKTPVKETMAKRLSLNMISTITNQGKVRFMTYKGTMNAQRFIVFLKRLLKGADKKIFIILDNLKVHHGKIVKKWAEENRSEIALFYLPSYSPEPKSR</sequence>
<feature type="domain" description="Winged helix-turn helix" evidence="3">
    <location>
        <begin position="100"/>
        <end position="156"/>
    </location>
</feature>
<protein>
    <submittedName>
        <fullName evidence="4">Mobile element protein</fullName>
    </submittedName>
</protein>
<dbReference type="InterPro" id="IPR055247">
    <property type="entry name" value="InsJ-like_HTH"/>
</dbReference>
<dbReference type="Pfam" id="PF13518">
    <property type="entry name" value="HTH_28"/>
    <property type="match status" value="1"/>
</dbReference>
<evidence type="ECO:0000259" key="1">
    <source>
        <dbReference type="Pfam" id="PF13358"/>
    </source>
</evidence>
<dbReference type="EMBL" id="UOEL01000035">
    <property type="protein sequence ID" value="VAW10729.1"/>
    <property type="molecule type" value="Genomic_DNA"/>
</dbReference>
<dbReference type="Gene3D" id="3.30.420.10">
    <property type="entry name" value="Ribonuclease H-like superfamily/Ribonuclease H"/>
    <property type="match status" value="1"/>
</dbReference>
<dbReference type="Pfam" id="PF13358">
    <property type="entry name" value="DDE_3"/>
    <property type="match status" value="1"/>
</dbReference>
<dbReference type="InterPro" id="IPR047655">
    <property type="entry name" value="Transpos_IS630-like"/>
</dbReference>
<evidence type="ECO:0000259" key="3">
    <source>
        <dbReference type="Pfam" id="PF13592"/>
    </source>
</evidence>
<evidence type="ECO:0000259" key="2">
    <source>
        <dbReference type="Pfam" id="PF13518"/>
    </source>
</evidence>
<dbReference type="InterPro" id="IPR009057">
    <property type="entry name" value="Homeodomain-like_sf"/>
</dbReference>
<dbReference type="InterPro" id="IPR036397">
    <property type="entry name" value="RNaseH_sf"/>
</dbReference>
<feature type="domain" description="Tc1-like transposase DDE" evidence="1">
    <location>
        <begin position="172"/>
        <end position="286"/>
    </location>
</feature>
<proteinExistence type="predicted"/>
<dbReference type="SUPFAM" id="SSF46689">
    <property type="entry name" value="Homeodomain-like"/>
    <property type="match status" value="1"/>
</dbReference>
<dbReference type="InterPro" id="IPR038717">
    <property type="entry name" value="Tc1-like_DDE_dom"/>
</dbReference>
<dbReference type="NCBIfam" id="NF033545">
    <property type="entry name" value="transpos_IS630"/>
    <property type="match status" value="1"/>
</dbReference>
<organism evidence="4">
    <name type="scientific">hydrothermal vent metagenome</name>
    <dbReference type="NCBI Taxonomy" id="652676"/>
    <lineage>
        <taxon>unclassified sequences</taxon>
        <taxon>metagenomes</taxon>
        <taxon>ecological metagenomes</taxon>
    </lineage>
</organism>
<dbReference type="Pfam" id="PF13592">
    <property type="entry name" value="HTH_33"/>
    <property type="match status" value="1"/>
</dbReference>
<gene>
    <name evidence="4" type="ORF">MNBD_BACTEROID03-355</name>
</gene>
<dbReference type="PANTHER" id="PTHR46564:SF1">
    <property type="entry name" value="TRANSPOSASE"/>
    <property type="match status" value="1"/>
</dbReference>
<feature type="domain" description="Insertion element IS150 protein InsJ-like helix-turn-helix" evidence="2">
    <location>
        <begin position="17"/>
        <end position="68"/>
    </location>
</feature>
<dbReference type="AlphaFoldDB" id="A0A3B0TEZ5"/>
<evidence type="ECO:0000313" key="4">
    <source>
        <dbReference type="EMBL" id="VAW10729.1"/>
    </source>
</evidence>
<reference evidence="4" key="1">
    <citation type="submission" date="2018-06" db="EMBL/GenBank/DDBJ databases">
        <authorList>
            <person name="Zhirakovskaya E."/>
        </authorList>
    </citation>
    <scope>NUCLEOTIDE SEQUENCE</scope>
</reference>
<accession>A0A3B0TEZ5</accession>
<dbReference type="PANTHER" id="PTHR46564">
    <property type="entry name" value="TRANSPOSASE"/>
    <property type="match status" value="1"/>
</dbReference>
<dbReference type="InterPro" id="IPR025959">
    <property type="entry name" value="Winged_HTH_dom"/>
</dbReference>